<evidence type="ECO:0000256" key="1">
    <source>
        <dbReference type="SAM" id="MobiDB-lite"/>
    </source>
</evidence>
<feature type="compositionally biased region" description="Pro residues" evidence="1">
    <location>
        <begin position="13"/>
        <end position="25"/>
    </location>
</feature>
<protein>
    <submittedName>
        <fullName evidence="2">Uncharacterized protein</fullName>
    </submittedName>
</protein>
<organism evidence="2">
    <name type="scientific">Zeugodacus cucurbitae</name>
    <name type="common">Melon fruit fly</name>
    <name type="synonym">Bactrocera cucurbitae</name>
    <dbReference type="NCBI Taxonomy" id="28588"/>
    <lineage>
        <taxon>Eukaryota</taxon>
        <taxon>Metazoa</taxon>
        <taxon>Ecdysozoa</taxon>
        <taxon>Arthropoda</taxon>
        <taxon>Hexapoda</taxon>
        <taxon>Insecta</taxon>
        <taxon>Pterygota</taxon>
        <taxon>Neoptera</taxon>
        <taxon>Endopterygota</taxon>
        <taxon>Diptera</taxon>
        <taxon>Brachycera</taxon>
        <taxon>Muscomorpha</taxon>
        <taxon>Tephritoidea</taxon>
        <taxon>Tephritidae</taxon>
        <taxon>Zeugodacus</taxon>
        <taxon>Zeugodacus</taxon>
    </lineage>
</organism>
<feature type="region of interest" description="Disordered" evidence="1">
    <location>
        <begin position="1"/>
        <end position="45"/>
    </location>
</feature>
<sequence length="394" mass="41499">MSRRQSLDRPGILSPPGPFLTPSPSPSISASPRLQPSPSLSPFPQDVLLVAGNTITSATHDQERKTATPGRRQSLHQFTNGSPNAGTVVFQPSPSQSPAAATSVIGVTAGVGGAAIAATTPAAGNEFNTTLVGSNNIQLNKKGNKRITQQQQQQNQLNQQHHQIFSSAVTPTTCHTASSISNTVAGGYGQSHAAAINTSSSFATANVAGCPKGQAKKAAATVLPTSTSLSQQQQQQQHQQFQHYHSSSPLIADSPIPSPSNTITAATIKPSTPQPMQMLQQQFTITGNAPHQTNQPQQVFQIIQGPQGQIVAAPAGQQHALQQRLIGSNATVQTHVTPTSYSSLGSTTTNTTTKSGKAPQQILPKPQQQSYNDASQQQQQQQHMHSNSCNGHRR</sequence>
<accession>A0A0A1WIJ0</accession>
<name>A0A0A1WIJ0_ZEUCU</name>
<feature type="compositionally biased region" description="Low complexity" evidence="1">
    <location>
        <begin position="367"/>
        <end position="382"/>
    </location>
</feature>
<dbReference type="EMBL" id="GBXI01015997">
    <property type="protein sequence ID" value="JAC98294.1"/>
    <property type="molecule type" value="Transcribed_RNA"/>
</dbReference>
<feature type="region of interest" description="Disordered" evidence="1">
    <location>
        <begin position="57"/>
        <end position="99"/>
    </location>
</feature>
<gene>
    <name evidence="2" type="ORF">g.18266</name>
</gene>
<feature type="compositionally biased region" description="Low complexity" evidence="1">
    <location>
        <begin position="337"/>
        <end position="355"/>
    </location>
</feature>
<reference evidence="2" key="2">
    <citation type="journal article" date="2015" name="Gigascience">
        <title>Reconstructing a comprehensive transcriptome assembly of a white-pupal translocated strain of the pest fruit fly Bactrocera cucurbitae.</title>
        <authorList>
            <person name="Sim S.B."/>
            <person name="Calla B."/>
            <person name="Hall B."/>
            <person name="DeRego T."/>
            <person name="Geib S.M."/>
        </authorList>
    </citation>
    <scope>NUCLEOTIDE SEQUENCE</scope>
</reference>
<evidence type="ECO:0000313" key="2">
    <source>
        <dbReference type="EMBL" id="JAC98294.1"/>
    </source>
</evidence>
<feature type="region of interest" description="Disordered" evidence="1">
    <location>
        <begin position="337"/>
        <end position="394"/>
    </location>
</feature>
<feature type="compositionally biased region" description="Polar residues" evidence="1">
    <location>
        <begin position="75"/>
        <end position="85"/>
    </location>
</feature>
<feature type="compositionally biased region" description="Low complexity" evidence="1">
    <location>
        <begin position="26"/>
        <end position="45"/>
    </location>
</feature>
<proteinExistence type="predicted"/>
<dbReference type="AlphaFoldDB" id="A0A0A1WIJ0"/>
<feature type="compositionally biased region" description="Polar residues" evidence="1">
    <location>
        <begin position="383"/>
        <end position="394"/>
    </location>
</feature>
<reference evidence="2" key="1">
    <citation type="submission" date="2014-11" db="EMBL/GenBank/DDBJ databases">
        <authorList>
            <person name="Geib S."/>
        </authorList>
    </citation>
    <scope>NUCLEOTIDE SEQUENCE</scope>
</reference>